<dbReference type="PANTHER" id="PTHR38037:SF2">
    <property type="entry name" value="ATP-DEPENDENT ZINC PROTEASE DOMAIN-CONTAINING PROTEIN-RELATED"/>
    <property type="match status" value="1"/>
</dbReference>
<dbReference type="Proteomes" id="UP000031278">
    <property type="component" value="Unassembled WGS sequence"/>
</dbReference>
<proteinExistence type="predicted"/>
<evidence type="ECO:0000313" key="4">
    <source>
        <dbReference type="Proteomes" id="UP000031278"/>
    </source>
</evidence>
<protein>
    <recommendedName>
        <fullName evidence="2">Retropepsin-like aspartic endopeptidase domain-containing protein</fullName>
    </recommendedName>
</protein>
<dbReference type="InterPro" id="IPR021109">
    <property type="entry name" value="Peptidase_aspartic_dom_sf"/>
</dbReference>
<evidence type="ECO:0000259" key="2">
    <source>
        <dbReference type="Pfam" id="PF05618"/>
    </source>
</evidence>
<accession>A0A0B9G0W3</accession>
<dbReference type="AlphaFoldDB" id="A0A0B9G0W3"/>
<sequence>MTSLRLLTTLCLAAFTASPAVAQNTQYENIVESRSKIDNKVVLGRTELVYFPAIDSLSDIGIPAKIDTGADSTSIHAENIVITTNEPAFDGLKGDELLDAIAVEYDALGTTQLRDREDKTNIMVSFDIRHPYSGELIRLEKPLFRLAMIKSRGDGHLARPVVELDLTIAGQTVRTEVNLTNRDKFSYPILIGKTFLRDTAWVDAGFNYLQAQPDAHIIGRKERATIGNVPLDVSTSFESRYSILHALDIKVDEQKKLVSFTLEGRDKSRQAMTLPLSRMLRFSNAQRPMVYLPVKVGNVEQYIQVYLKDRTKRQSQLRLGTEALNQYFVVNLGASYLGKSDLAPISSVAKDDSILMISGEETINIDGVNINAGPSGLIKTPLLKVSQIDETRTEYGRMIKYAITDTNGKTHQLDKPLKRKVRVGDQVRPIVGTEISLPSSLLLRDIALETQEQDDSTYSKLEISPDLIPGALLVNTRTTQLLDKHAPSQAGYIEQLKMDNMLFPVKLDTGADVSSMHATDIKTFEEDGKAMVTFTYSNHQGDAKTYTREVMKTMRIKARAGEKPSTRYVVNMTVNLGGMEKEIKVNLRDRSRFEYSMILGKNFLKHNIVVSSDEQFLLTKPD</sequence>
<dbReference type="EMBL" id="JWLZ01000180">
    <property type="protein sequence ID" value="KHT62284.1"/>
    <property type="molecule type" value="Genomic_DNA"/>
</dbReference>
<dbReference type="PANTHER" id="PTHR38037">
    <property type="entry name" value="ZN_PROTEASE DOMAIN-CONTAINING PROTEIN"/>
    <property type="match status" value="1"/>
</dbReference>
<organism evidence="3 4">
    <name type="scientific">Photobacterium gaetbulicola</name>
    <dbReference type="NCBI Taxonomy" id="1295392"/>
    <lineage>
        <taxon>Bacteria</taxon>
        <taxon>Pseudomonadati</taxon>
        <taxon>Pseudomonadota</taxon>
        <taxon>Gammaproteobacteria</taxon>
        <taxon>Vibrionales</taxon>
        <taxon>Vibrionaceae</taxon>
        <taxon>Photobacterium</taxon>
    </lineage>
</organism>
<feature type="domain" description="Retropepsin-like aspartic endopeptidase" evidence="2">
    <location>
        <begin position="491"/>
        <end position="619"/>
    </location>
</feature>
<feature type="chain" id="PRO_5002128592" description="Retropepsin-like aspartic endopeptidase domain-containing protein" evidence="1">
    <location>
        <begin position="23"/>
        <end position="622"/>
    </location>
</feature>
<reference evidence="3 4" key="1">
    <citation type="submission" date="2014-12" db="EMBL/GenBank/DDBJ databases">
        <title>Genome sequencing of Photobacterium gaetbulicola AD005a.</title>
        <authorList>
            <person name="Adrian T.G.S."/>
            <person name="Chan K.G."/>
        </authorList>
    </citation>
    <scope>NUCLEOTIDE SEQUENCE [LARGE SCALE GENOMIC DNA]</scope>
    <source>
        <strain evidence="3 4">AD005a</strain>
    </source>
</reference>
<dbReference type="RefSeq" id="WP_039465582.1">
    <property type="nucleotide sequence ID" value="NZ_JWLZ01000180.1"/>
</dbReference>
<comment type="caution">
    <text evidence="3">The sequence shown here is derived from an EMBL/GenBank/DDBJ whole genome shotgun (WGS) entry which is preliminary data.</text>
</comment>
<keyword evidence="1" id="KW-0732">Signal</keyword>
<dbReference type="InterPro" id="IPR008503">
    <property type="entry name" value="Asp_endopeptidase"/>
</dbReference>
<evidence type="ECO:0000313" key="3">
    <source>
        <dbReference type="EMBL" id="KHT62284.1"/>
    </source>
</evidence>
<dbReference type="Gene3D" id="2.40.70.10">
    <property type="entry name" value="Acid Proteases"/>
    <property type="match status" value="4"/>
</dbReference>
<gene>
    <name evidence="3" type="ORF">RJ45_18045</name>
</gene>
<evidence type="ECO:0000256" key="1">
    <source>
        <dbReference type="SAM" id="SignalP"/>
    </source>
</evidence>
<name>A0A0B9G0W3_9GAMM</name>
<feature type="domain" description="Retropepsin-like aspartic endopeptidase" evidence="2">
    <location>
        <begin position="138"/>
        <end position="212"/>
    </location>
</feature>
<dbReference type="SUPFAM" id="SSF50630">
    <property type="entry name" value="Acid proteases"/>
    <property type="match status" value="3"/>
</dbReference>
<feature type="signal peptide" evidence="1">
    <location>
        <begin position="1"/>
        <end position="22"/>
    </location>
</feature>
<dbReference type="Pfam" id="PF05618">
    <property type="entry name" value="Zn_protease"/>
    <property type="match status" value="2"/>
</dbReference>